<dbReference type="SMART" id="SM01038">
    <property type="entry name" value="Bgal_small_N"/>
    <property type="match status" value="1"/>
</dbReference>
<dbReference type="InterPro" id="IPR006102">
    <property type="entry name" value="Ig-like_GH2"/>
</dbReference>
<evidence type="ECO:0000259" key="11">
    <source>
        <dbReference type="SMART" id="SM01038"/>
    </source>
</evidence>
<evidence type="ECO:0000256" key="9">
    <source>
        <dbReference type="ARBA" id="ARBA00032230"/>
    </source>
</evidence>
<reference evidence="12" key="1">
    <citation type="submission" date="2023-07" db="EMBL/GenBank/DDBJ databases">
        <title>Genomic Encyclopedia of Type Strains, Phase IV (KMG-IV): sequencing the most valuable type-strain genomes for metagenomic binning, comparative biology and taxonomic classification.</title>
        <authorList>
            <person name="Goeker M."/>
        </authorList>
    </citation>
    <scope>NUCLEOTIDE SEQUENCE</scope>
    <source>
        <strain evidence="12">DSM 26174</strain>
    </source>
</reference>
<dbReference type="Proteomes" id="UP001185092">
    <property type="component" value="Unassembled WGS sequence"/>
</dbReference>
<dbReference type="InterPro" id="IPR006103">
    <property type="entry name" value="Glyco_hydro_2_cat"/>
</dbReference>
<keyword evidence="7" id="KW-0106">Calcium</keyword>
<dbReference type="GO" id="GO:0004565">
    <property type="term" value="F:beta-galactosidase activity"/>
    <property type="evidence" value="ECO:0007669"/>
    <property type="project" value="UniProtKB-EC"/>
</dbReference>
<keyword evidence="6 10" id="KW-0378">Hydrolase</keyword>
<dbReference type="EMBL" id="JAVDQD010000011">
    <property type="protein sequence ID" value="MDR6241757.1"/>
    <property type="molecule type" value="Genomic_DNA"/>
</dbReference>
<dbReference type="InterPro" id="IPR006101">
    <property type="entry name" value="Glyco_hydro_2"/>
</dbReference>
<dbReference type="SUPFAM" id="SSF49785">
    <property type="entry name" value="Galactose-binding domain-like"/>
    <property type="match status" value="1"/>
</dbReference>
<dbReference type="InterPro" id="IPR011013">
    <property type="entry name" value="Gal_mutarotase_sf_dom"/>
</dbReference>
<dbReference type="SUPFAM" id="SSF49303">
    <property type="entry name" value="beta-Galactosidase/glucuronidase domain"/>
    <property type="match status" value="2"/>
</dbReference>
<dbReference type="PROSITE" id="PS00719">
    <property type="entry name" value="GLYCOSYL_HYDROL_F2_1"/>
    <property type="match status" value="1"/>
</dbReference>
<dbReference type="InterPro" id="IPR017853">
    <property type="entry name" value="GH"/>
</dbReference>
<dbReference type="InterPro" id="IPR050347">
    <property type="entry name" value="Bact_Beta-galactosidase"/>
</dbReference>
<organism evidence="12 13">
    <name type="scientific">Aureibacter tunicatorum</name>
    <dbReference type="NCBI Taxonomy" id="866807"/>
    <lineage>
        <taxon>Bacteria</taxon>
        <taxon>Pseudomonadati</taxon>
        <taxon>Bacteroidota</taxon>
        <taxon>Cytophagia</taxon>
        <taxon>Cytophagales</taxon>
        <taxon>Persicobacteraceae</taxon>
        <taxon>Aureibacter</taxon>
    </lineage>
</organism>
<evidence type="ECO:0000256" key="8">
    <source>
        <dbReference type="ARBA" id="ARBA00023295"/>
    </source>
</evidence>
<dbReference type="EC" id="3.2.1.23" evidence="5 10"/>
<evidence type="ECO:0000256" key="6">
    <source>
        <dbReference type="ARBA" id="ARBA00022801"/>
    </source>
</evidence>
<dbReference type="AlphaFoldDB" id="A0AAE3XRE2"/>
<dbReference type="Gene3D" id="2.60.40.10">
    <property type="entry name" value="Immunoglobulins"/>
    <property type="match status" value="2"/>
</dbReference>
<evidence type="ECO:0000256" key="4">
    <source>
        <dbReference type="ARBA" id="ARBA00011245"/>
    </source>
</evidence>
<evidence type="ECO:0000256" key="7">
    <source>
        <dbReference type="ARBA" id="ARBA00022837"/>
    </source>
</evidence>
<evidence type="ECO:0000256" key="5">
    <source>
        <dbReference type="ARBA" id="ARBA00012756"/>
    </source>
</evidence>
<dbReference type="InterPro" id="IPR023232">
    <property type="entry name" value="Glyco_hydro_2_AS"/>
</dbReference>
<dbReference type="InterPro" id="IPR032312">
    <property type="entry name" value="LacZ_4"/>
</dbReference>
<gene>
    <name evidence="12" type="ORF">HNQ88_004844</name>
</gene>
<evidence type="ECO:0000313" key="12">
    <source>
        <dbReference type="EMBL" id="MDR6241757.1"/>
    </source>
</evidence>
<sequence>MHKYFFNIFILTFLIPFAYGQSNDWENPQLIGQNKLKGRSTQYSYSRSSDALSGEQARVVYLNGEWLFKYASKPSKAPKAFYKKIHNEWDKIQVPSSWELEGYGQPIYTNFVYPFAPNPPYIEEDTNGNAVGSYQKEFELPESWGDMMTTLHFGGVSSAFYVWVNGKKVGYSQGSRLPAEFEITNYLNKGKNTVSVQVYRWSDGSYLEDQDHWRLSGIHREVFIHAEPKTHIQDFFVQTKFDQNYEHAILKLRPKINTQKDYDYEGYTLTAQLFDQNKDSVLNESLAIGINDIVNEKHPFRDNVRFGLMEAQVQHPKHWTAETPYLYTLVMNLSDADGNLLESKSTKIGFREVKTSVEGELLINGRPILLYGVNRHDHHPVRGKAVNRQDMLEEVLLLKRLNFNAVRTSHYPNDPYFLDLCDEYGLYVFDEANIETHGLGSYFSNQAEWSFAMQDRIQRMVERDKNHPSIIVWSLGNESGDGPNHAAAAGWVHDYDITRLVHYEGAQGDHRHPDHVERGDAEYGKATKHILGNPSDPQYVDVLSRFYPRPEYLTELSKQDRSGRPIMMSEYAHSMGNSTGNLGEFWDIIRKDKRLIGGFLWDWRDQGLLQKTAKGEAYYAYGGDFGDKPNDSNFCLNGIIDSDLTPKAGAMECKYIFQPIEMKLEKENRIWLKNRYFHRSLEHVKMVWAVKENGKAISKGEFALPNLRANESEWIDIPCSSIKYKQDKEYFLTVRILLKDDLTWASKGHEIAHEQFLLKSMKSDSIEEKGLSPFEINEQEDNLTFESKDVSVGFDQYGNIKSYIHKGDTLINGVLKPNFWRVPTDNDEGGYQTDKKLKIWKKAIANSSKESVVIEKEKVNTGHWIVKAHQKIAKGKAELHKVYHIFSSGKIAVDLQLNIEKKLPELPKFGMQGTVGKEFEIVEWYGAGPYENYIDRCRSTVIEDYRMPLSEFAHSYERPQEYANRTQVRWLKLLNKKGKGVKFTSSDHNLQVSVWPHSQESLQSAKHPYQLDTESGYITFNLDGFHMGVGGDDSWSRLAAPLDKYKVKAEDLQYSFTIEPVK</sequence>
<protein>
    <recommendedName>
        <fullName evidence="5 10">Beta-galactosidase</fullName>
        <ecNumber evidence="5 10">3.2.1.23</ecNumber>
    </recommendedName>
    <alternativeName>
        <fullName evidence="9 10">Lactase</fullName>
    </alternativeName>
</protein>
<evidence type="ECO:0000256" key="1">
    <source>
        <dbReference type="ARBA" id="ARBA00001412"/>
    </source>
</evidence>
<dbReference type="GO" id="GO:0030246">
    <property type="term" value="F:carbohydrate binding"/>
    <property type="evidence" value="ECO:0007669"/>
    <property type="project" value="InterPro"/>
</dbReference>
<dbReference type="InterPro" id="IPR008979">
    <property type="entry name" value="Galactose-bd-like_sf"/>
</dbReference>
<evidence type="ECO:0000313" key="13">
    <source>
        <dbReference type="Proteomes" id="UP001185092"/>
    </source>
</evidence>
<dbReference type="Gene3D" id="2.60.120.260">
    <property type="entry name" value="Galactose-binding domain-like"/>
    <property type="match status" value="1"/>
</dbReference>
<proteinExistence type="inferred from homology"/>
<dbReference type="PANTHER" id="PTHR46323">
    <property type="entry name" value="BETA-GALACTOSIDASE"/>
    <property type="match status" value="1"/>
</dbReference>
<dbReference type="InterPro" id="IPR013783">
    <property type="entry name" value="Ig-like_fold"/>
</dbReference>
<dbReference type="InterPro" id="IPR023230">
    <property type="entry name" value="Glyco_hydro_2_CS"/>
</dbReference>
<dbReference type="Pfam" id="PF02929">
    <property type="entry name" value="Bgal_small_N"/>
    <property type="match status" value="1"/>
</dbReference>
<dbReference type="GO" id="GO:0005990">
    <property type="term" value="P:lactose catabolic process"/>
    <property type="evidence" value="ECO:0007669"/>
    <property type="project" value="TreeGrafter"/>
</dbReference>
<dbReference type="Pfam" id="PF02837">
    <property type="entry name" value="Glyco_hydro_2_N"/>
    <property type="match status" value="1"/>
</dbReference>
<dbReference type="PRINTS" id="PR00132">
    <property type="entry name" value="GLHYDRLASE2"/>
</dbReference>
<evidence type="ECO:0000256" key="3">
    <source>
        <dbReference type="ARBA" id="ARBA00007401"/>
    </source>
</evidence>
<comment type="catalytic activity">
    <reaction evidence="1 10">
        <text>Hydrolysis of terminal non-reducing beta-D-galactose residues in beta-D-galactosides.</text>
        <dbReference type="EC" id="3.2.1.23"/>
    </reaction>
</comment>
<dbReference type="Gene3D" id="3.20.20.80">
    <property type="entry name" value="Glycosidases"/>
    <property type="match status" value="1"/>
</dbReference>
<dbReference type="InterPro" id="IPR014718">
    <property type="entry name" value="GH-type_carb-bd"/>
</dbReference>
<feature type="domain" description="Beta galactosidase small chain/" evidence="11">
    <location>
        <begin position="784"/>
        <end position="1059"/>
    </location>
</feature>
<dbReference type="GO" id="GO:0009341">
    <property type="term" value="C:beta-galactosidase complex"/>
    <property type="evidence" value="ECO:0007669"/>
    <property type="project" value="InterPro"/>
</dbReference>
<dbReference type="InterPro" id="IPR036156">
    <property type="entry name" value="Beta-gal/glucu_dom_sf"/>
</dbReference>
<dbReference type="Pfam" id="PF16353">
    <property type="entry name" value="LacZ_4"/>
    <property type="match status" value="1"/>
</dbReference>
<dbReference type="SUPFAM" id="SSF74650">
    <property type="entry name" value="Galactose mutarotase-like"/>
    <property type="match status" value="1"/>
</dbReference>
<comment type="subunit">
    <text evidence="4">Monomer.</text>
</comment>
<dbReference type="InterPro" id="IPR004199">
    <property type="entry name" value="B-gal_small/dom_5"/>
</dbReference>
<comment type="similarity">
    <text evidence="3 10">Belongs to the glycosyl hydrolase 2 family.</text>
</comment>
<dbReference type="Pfam" id="PF02836">
    <property type="entry name" value="Glyco_hydro_2_C"/>
    <property type="match status" value="1"/>
</dbReference>
<dbReference type="PANTHER" id="PTHR46323:SF2">
    <property type="entry name" value="BETA-GALACTOSIDASE"/>
    <property type="match status" value="1"/>
</dbReference>
<dbReference type="PROSITE" id="PS00608">
    <property type="entry name" value="GLYCOSYL_HYDROL_F2_2"/>
    <property type="match status" value="1"/>
</dbReference>
<name>A0AAE3XRE2_9BACT</name>
<keyword evidence="8 10" id="KW-0326">Glycosidase</keyword>
<comment type="caution">
    <text evidence="12">The sequence shown here is derived from an EMBL/GenBank/DDBJ whole genome shotgun (WGS) entry which is preliminary data.</text>
</comment>
<accession>A0AAE3XRE2</accession>
<keyword evidence="13" id="KW-1185">Reference proteome</keyword>
<dbReference type="Gene3D" id="2.70.98.10">
    <property type="match status" value="1"/>
</dbReference>
<dbReference type="InterPro" id="IPR006104">
    <property type="entry name" value="Glyco_hydro_2_N"/>
</dbReference>
<comment type="cofactor">
    <cofactor evidence="2">
        <name>Ca(2+)</name>
        <dbReference type="ChEBI" id="CHEBI:29108"/>
    </cofactor>
</comment>
<dbReference type="Pfam" id="PF00703">
    <property type="entry name" value="Glyco_hydro_2"/>
    <property type="match status" value="1"/>
</dbReference>
<evidence type="ECO:0000256" key="2">
    <source>
        <dbReference type="ARBA" id="ARBA00001913"/>
    </source>
</evidence>
<dbReference type="RefSeq" id="WP_309942821.1">
    <property type="nucleotide sequence ID" value="NZ_AP025309.1"/>
</dbReference>
<dbReference type="SUPFAM" id="SSF51445">
    <property type="entry name" value="(Trans)glycosidases"/>
    <property type="match status" value="1"/>
</dbReference>
<evidence type="ECO:0000256" key="10">
    <source>
        <dbReference type="RuleBase" id="RU361154"/>
    </source>
</evidence>